<comment type="caution">
    <text evidence="1">The sequence shown here is derived from an EMBL/GenBank/DDBJ whole genome shotgun (WGS) entry which is preliminary data.</text>
</comment>
<gene>
    <name evidence="1" type="ORF">SDC9_144599</name>
</gene>
<dbReference type="AlphaFoldDB" id="A0A645E771"/>
<dbReference type="EMBL" id="VSSQ01043710">
    <property type="protein sequence ID" value="MPM97426.1"/>
    <property type="molecule type" value="Genomic_DNA"/>
</dbReference>
<evidence type="ECO:0000313" key="1">
    <source>
        <dbReference type="EMBL" id="MPM97426.1"/>
    </source>
</evidence>
<name>A0A645E771_9ZZZZ</name>
<proteinExistence type="predicted"/>
<sequence>MGEKFQQTLFREIVEIEQIDDRHIVLLAVAMTTTDSLLNALWVPRQVVIDHQ</sequence>
<reference evidence="1" key="1">
    <citation type="submission" date="2019-08" db="EMBL/GenBank/DDBJ databases">
        <authorList>
            <person name="Kucharzyk K."/>
            <person name="Murdoch R.W."/>
            <person name="Higgins S."/>
            <person name="Loffler F."/>
        </authorList>
    </citation>
    <scope>NUCLEOTIDE SEQUENCE</scope>
</reference>
<protein>
    <submittedName>
        <fullName evidence="1">Uncharacterized protein</fullName>
    </submittedName>
</protein>
<accession>A0A645E771</accession>
<organism evidence="1">
    <name type="scientific">bioreactor metagenome</name>
    <dbReference type="NCBI Taxonomy" id="1076179"/>
    <lineage>
        <taxon>unclassified sequences</taxon>
        <taxon>metagenomes</taxon>
        <taxon>ecological metagenomes</taxon>
    </lineage>
</organism>